<dbReference type="InterPro" id="IPR018247">
    <property type="entry name" value="EF_Hand_1_Ca_BS"/>
</dbReference>
<feature type="domain" description="EF-hand" evidence="4">
    <location>
        <begin position="316"/>
        <end position="351"/>
    </location>
</feature>
<dbReference type="InterPro" id="IPR001623">
    <property type="entry name" value="DnaJ_domain"/>
</dbReference>
<dbReference type="Pfam" id="PF13499">
    <property type="entry name" value="EF-hand_7"/>
    <property type="match status" value="1"/>
</dbReference>
<accession>A0A7S3LEZ0</accession>
<keyword evidence="1" id="KW-0106">Calcium</keyword>
<dbReference type="PROSITE" id="PS50076">
    <property type="entry name" value="DNAJ_2"/>
    <property type="match status" value="1"/>
</dbReference>
<dbReference type="Gene3D" id="1.10.287.110">
    <property type="entry name" value="DnaJ domain"/>
    <property type="match status" value="1"/>
</dbReference>
<feature type="compositionally biased region" description="Low complexity" evidence="2">
    <location>
        <begin position="193"/>
        <end position="218"/>
    </location>
</feature>
<evidence type="ECO:0000259" key="3">
    <source>
        <dbReference type="PROSITE" id="PS50076"/>
    </source>
</evidence>
<dbReference type="SMART" id="SM00054">
    <property type="entry name" value="EFh"/>
    <property type="match status" value="3"/>
</dbReference>
<sequence length="501" mass="55604">MDPNEDPWDLLGVSREAATIEIKFAFRKLALQYHPDKQKTDADREAANDIFAKLSAAYEIVADPAKSSRWKVDEERRKQQHQHHQYHQQSSHAPKQQQPPARHIGANPPHHAQNQHPSHSPHAAPRHGVPHAQAPRQGATGLGGSSHGQGVTCLGGSSHHSHKAPRQGVPHGQVPGAVPHGQHPAAARPTGTPASRSGGSSHAPSSGSSHGTPHASPGTSGAKGGYHASPMNYYPSPQEVQNSSRGHQHPKAKDQPYQPTQAAHQQTVVKLYRDPFELFDKIMKEEFGDDYKTNKKSGWHEASGVPGLGSINPFKKKNENSHKEFKKLDADGDKTLSKNELSKYIQSHSELWTQLGTSLDLPVQKCVEIATNVAFALALKKADSVNTHKVDRDLTEAEFKYFHQTYILSEKGAHEYFLRTIFAVYDINKDGVLSPRELDRFLDVFYKARDTFKGSMRLPDRKSLNEIVRERCDKNHDGVLQFKEIRDLLEVAAVVTADRFD</sequence>
<reference evidence="5" key="1">
    <citation type="submission" date="2021-01" db="EMBL/GenBank/DDBJ databases">
        <authorList>
            <person name="Corre E."/>
            <person name="Pelletier E."/>
            <person name="Niang G."/>
            <person name="Scheremetjew M."/>
            <person name="Finn R."/>
            <person name="Kale V."/>
            <person name="Holt S."/>
            <person name="Cochrane G."/>
            <person name="Meng A."/>
            <person name="Brown T."/>
            <person name="Cohen L."/>
        </authorList>
    </citation>
    <scope>NUCLEOTIDE SEQUENCE</scope>
    <source>
        <strain evidence="5">CCMP127</strain>
    </source>
</reference>
<protein>
    <submittedName>
        <fullName evidence="5">Uncharacterized protein</fullName>
    </submittedName>
</protein>
<dbReference type="Gene3D" id="1.10.238.10">
    <property type="entry name" value="EF-hand"/>
    <property type="match status" value="1"/>
</dbReference>
<feature type="region of interest" description="Disordered" evidence="2">
    <location>
        <begin position="63"/>
        <end position="264"/>
    </location>
</feature>
<dbReference type="GO" id="GO:0042026">
    <property type="term" value="P:protein refolding"/>
    <property type="evidence" value="ECO:0007669"/>
    <property type="project" value="TreeGrafter"/>
</dbReference>
<dbReference type="Pfam" id="PF00226">
    <property type="entry name" value="DnaJ"/>
    <property type="match status" value="1"/>
</dbReference>
<feature type="domain" description="J" evidence="3">
    <location>
        <begin position="6"/>
        <end position="76"/>
    </location>
</feature>
<dbReference type="PROSITE" id="PS00018">
    <property type="entry name" value="EF_HAND_1"/>
    <property type="match status" value="3"/>
</dbReference>
<name>A0A7S3LEZ0_9STRA</name>
<dbReference type="InterPro" id="IPR011992">
    <property type="entry name" value="EF-hand-dom_pair"/>
</dbReference>
<dbReference type="SMART" id="SM00271">
    <property type="entry name" value="DnaJ"/>
    <property type="match status" value="1"/>
</dbReference>
<dbReference type="GO" id="GO:0005509">
    <property type="term" value="F:calcium ion binding"/>
    <property type="evidence" value="ECO:0007669"/>
    <property type="project" value="InterPro"/>
</dbReference>
<evidence type="ECO:0000259" key="4">
    <source>
        <dbReference type="PROSITE" id="PS50222"/>
    </source>
</evidence>
<dbReference type="PROSITE" id="PS50222">
    <property type="entry name" value="EF_HAND_2"/>
    <property type="match status" value="2"/>
</dbReference>
<dbReference type="InterPro" id="IPR036869">
    <property type="entry name" value="J_dom_sf"/>
</dbReference>
<dbReference type="PANTHER" id="PTHR43096:SF58">
    <property type="entry name" value="CHAPERONE DNAJ-DOMAIN SUPERFAMILY PROTEIN"/>
    <property type="match status" value="1"/>
</dbReference>
<dbReference type="EMBL" id="HBIM01024398">
    <property type="protein sequence ID" value="CAE0421443.1"/>
    <property type="molecule type" value="Transcribed_RNA"/>
</dbReference>
<evidence type="ECO:0000256" key="1">
    <source>
        <dbReference type="ARBA" id="ARBA00022837"/>
    </source>
</evidence>
<evidence type="ECO:0000256" key="2">
    <source>
        <dbReference type="SAM" id="MobiDB-lite"/>
    </source>
</evidence>
<dbReference type="CDD" id="cd06257">
    <property type="entry name" value="DnaJ"/>
    <property type="match status" value="1"/>
</dbReference>
<feature type="region of interest" description="Disordered" evidence="2">
    <location>
        <begin position="297"/>
        <end position="316"/>
    </location>
</feature>
<dbReference type="InterPro" id="IPR002048">
    <property type="entry name" value="EF_hand_dom"/>
</dbReference>
<dbReference type="CDD" id="cd00051">
    <property type="entry name" value="EFh"/>
    <property type="match status" value="1"/>
</dbReference>
<evidence type="ECO:0000313" key="5">
    <source>
        <dbReference type="EMBL" id="CAE0421443.1"/>
    </source>
</evidence>
<proteinExistence type="predicted"/>
<dbReference type="GO" id="GO:0051082">
    <property type="term" value="F:unfolded protein binding"/>
    <property type="evidence" value="ECO:0007669"/>
    <property type="project" value="TreeGrafter"/>
</dbReference>
<gene>
    <name evidence="5" type="ORF">ACOF00016_LOCUS18083</name>
</gene>
<dbReference type="AlphaFoldDB" id="A0A7S3LEZ0"/>
<dbReference type="PANTHER" id="PTHR43096">
    <property type="entry name" value="DNAJ HOMOLOG 1, MITOCHONDRIAL-RELATED"/>
    <property type="match status" value="1"/>
</dbReference>
<dbReference type="SUPFAM" id="SSF46565">
    <property type="entry name" value="Chaperone J-domain"/>
    <property type="match status" value="1"/>
</dbReference>
<dbReference type="GO" id="GO:0005737">
    <property type="term" value="C:cytoplasm"/>
    <property type="evidence" value="ECO:0007669"/>
    <property type="project" value="TreeGrafter"/>
</dbReference>
<dbReference type="PRINTS" id="PR00625">
    <property type="entry name" value="JDOMAIN"/>
</dbReference>
<organism evidence="5">
    <name type="scientific">Amphora coffeiformis</name>
    <dbReference type="NCBI Taxonomy" id="265554"/>
    <lineage>
        <taxon>Eukaryota</taxon>
        <taxon>Sar</taxon>
        <taxon>Stramenopiles</taxon>
        <taxon>Ochrophyta</taxon>
        <taxon>Bacillariophyta</taxon>
        <taxon>Bacillariophyceae</taxon>
        <taxon>Bacillariophycidae</taxon>
        <taxon>Thalassiophysales</taxon>
        <taxon>Catenulaceae</taxon>
        <taxon>Amphora</taxon>
    </lineage>
</organism>
<dbReference type="SUPFAM" id="SSF47473">
    <property type="entry name" value="EF-hand"/>
    <property type="match status" value="1"/>
</dbReference>
<feature type="domain" description="EF-hand" evidence="4">
    <location>
        <begin position="418"/>
        <end position="448"/>
    </location>
</feature>